<dbReference type="PROSITE" id="PS00600">
    <property type="entry name" value="AA_TRANSFER_CLASS_3"/>
    <property type="match status" value="1"/>
</dbReference>
<dbReference type="InterPro" id="IPR015424">
    <property type="entry name" value="PyrdxlP-dep_Trfase"/>
</dbReference>
<dbReference type="GO" id="GO:0030170">
    <property type="term" value="F:pyridoxal phosphate binding"/>
    <property type="evidence" value="ECO:0007669"/>
    <property type="project" value="InterPro"/>
</dbReference>
<keyword evidence="3" id="KW-0808">Transferase</keyword>
<dbReference type="Proteomes" id="UP000031624">
    <property type="component" value="Chromosome"/>
</dbReference>
<evidence type="ECO:0000313" key="7">
    <source>
        <dbReference type="Proteomes" id="UP000031624"/>
    </source>
</evidence>
<dbReference type="KEGG" id="paly:O3E_01405"/>
<dbReference type="Pfam" id="PF00202">
    <property type="entry name" value="Aminotran_3"/>
    <property type="match status" value="1"/>
</dbReference>
<reference evidence="6 7" key="1">
    <citation type="submission" date="2014-04" db="EMBL/GenBank/DDBJ databases">
        <title>Genome reduction and metabolic complementation of the dual endosymbionts in the whitefly Bemisia tabaci.</title>
        <authorList>
            <person name="Rao Q."/>
            <person name="Rollat-Farnier P.-A."/>
            <person name="Zhang Z.-X."/>
            <person name="Santos-Garcia D."/>
            <person name="Silva F.J."/>
            <person name="Moya A."/>
            <person name="Zhu D.-T."/>
            <person name="Klein C.C."/>
            <person name="Vavre F."/>
            <person name="Sagot M.-F."/>
            <person name="Liu S.-S."/>
            <person name="Mouton L."/>
            <person name="Wang X.-W."/>
        </authorList>
    </citation>
    <scope>NUCLEOTIDE SEQUENCE [LARGE SCALE GENOMIC DNA]</scope>
    <source>
        <strain evidence="6 7">BT-Q</strain>
    </source>
</reference>
<evidence type="ECO:0000313" key="6">
    <source>
        <dbReference type="EMBL" id="AJF24165.1"/>
    </source>
</evidence>
<dbReference type="InterPro" id="IPR004636">
    <property type="entry name" value="AcOrn/SuccOrn_fam"/>
</dbReference>
<dbReference type="GeneID" id="66280094"/>
<evidence type="ECO:0000256" key="1">
    <source>
        <dbReference type="ARBA" id="ARBA00001933"/>
    </source>
</evidence>
<dbReference type="CDD" id="cd00610">
    <property type="entry name" value="OAT_like"/>
    <property type="match status" value="1"/>
</dbReference>
<organism evidence="6 7">
    <name type="scientific">Candidatus Portiera aleyrodidarum MED</name>
    <name type="common">Bemisia tabaci</name>
    <dbReference type="NCBI Taxonomy" id="1163752"/>
    <lineage>
        <taxon>Bacteria</taxon>
        <taxon>Pseudomonadati</taxon>
        <taxon>Pseudomonadota</taxon>
        <taxon>Gammaproteobacteria</taxon>
        <taxon>Candidatus Johnevansiales</taxon>
        <taxon>Candidatus Johnevansiaceae</taxon>
        <taxon>Candidatus Portiera</taxon>
    </lineage>
</organism>
<accession>A0AAU8RPK6</accession>
<dbReference type="InterPro" id="IPR050103">
    <property type="entry name" value="Class-III_PLP-dep_AT"/>
</dbReference>
<dbReference type="Gene3D" id="3.90.1150.10">
    <property type="entry name" value="Aspartate Aminotransferase, domain 1"/>
    <property type="match status" value="1"/>
</dbReference>
<dbReference type="NCBIfam" id="NF003468">
    <property type="entry name" value="PRK05093.1"/>
    <property type="match status" value="1"/>
</dbReference>
<dbReference type="GO" id="GO:0008483">
    <property type="term" value="F:transaminase activity"/>
    <property type="evidence" value="ECO:0007669"/>
    <property type="project" value="UniProtKB-KW"/>
</dbReference>
<proteinExistence type="inferred from homology"/>
<dbReference type="GO" id="GO:0042802">
    <property type="term" value="F:identical protein binding"/>
    <property type="evidence" value="ECO:0007669"/>
    <property type="project" value="TreeGrafter"/>
</dbReference>
<evidence type="ECO:0000256" key="2">
    <source>
        <dbReference type="ARBA" id="ARBA00022576"/>
    </source>
</evidence>
<keyword evidence="4 5" id="KW-0663">Pyridoxal phosphate</keyword>
<dbReference type="PANTHER" id="PTHR11986">
    <property type="entry name" value="AMINOTRANSFERASE CLASS III"/>
    <property type="match status" value="1"/>
</dbReference>
<evidence type="ECO:0000256" key="4">
    <source>
        <dbReference type="ARBA" id="ARBA00022898"/>
    </source>
</evidence>
<dbReference type="GO" id="GO:0006526">
    <property type="term" value="P:L-arginine biosynthetic process"/>
    <property type="evidence" value="ECO:0007669"/>
    <property type="project" value="UniProtKB-ARBA"/>
</dbReference>
<protein>
    <submittedName>
        <fullName evidence="6">Acetylornithine aminotransferase</fullName>
    </submittedName>
</protein>
<dbReference type="PANTHER" id="PTHR11986:SF113">
    <property type="entry name" value="SUCCINYLORNITHINE TRANSAMINASE"/>
    <property type="match status" value="1"/>
</dbReference>
<comment type="cofactor">
    <cofactor evidence="1">
        <name>pyridoxal 5'-phosphate</name>
        <dbReference type="ChEBI" id="CHEBI:597326"/>
    </cofactor>
</comment>
<dbReference type="PIRSF" id="PIRSF000521">
    <property type="entry name" value="Transaminase_4ab_Lys_Orn"/>
    <property type="match status" value="1"/>
</dbReference>
<dbReference type="SUPFAM" id="SSF53383">
    <property type="entry name" value="PLP-dependent transferases"/>
    <property type="match status" value="1"/>
</dbReference>
<sequence>MSINPKTKFKDFYKYILPLYSPQNKIPVKGYGSTIWVQDGRDYIDFSGGIAVNALGHSNPVLLEALKEQSKKVWHVSNSYTNEPSLCLAKKLVKNTFADKVFFCSSGAEANEAALKLSRRYAYNHFGSKKNIIISFKKSFHGRTFFTVNVGGKNNYSHGFGPSPFCIIHAEFNNIHNFRKVINNYTCAVIIEPIQGEGGINVANYSFFKQLRNLCKIYNALLIFDEVQCGMGRIGKLFTYMHFKIKPDIITLAKSIGCGFPLAAMLTTNKVGEAFSIGVHGSTYGGNPLACAVGNIAFDVISNKEVLSGVKRKNKLLKQHIKRINLEFNIFKEVRGLGLLIGIELNKNYINLGRKILKVAFENGLMLLNAGPNVLRLAPSLLISIEEIEEGMSRLYTTIKCIKQNFKYLEYLC</sequence>
<evidence type="ECO:0000256" key="5">
    <source>
        <dbReference type="RuleBase" id="RU003560"/>
    </source>
</evidence>
<name>A0AAU8RPK6_9GAMM</name>
<dbReference type="Gene3D" id="3.40.640.10">
    <property type="entry name" value="Type I PLP-dependent aspartate aminotransferase-like (Major domain)"/>
    <property type="match status" value="1"/>
</dbReference>
<dbReference type="NCBIfam" id="TIGR00707">
    <property type="entry name" value="argD"/>
    <property type="match status" value="1"/>
</dbReference>
<gene>
    <name evidence="6" type="ORF">O3E_01405</name>
</gene>
<dbReference type="NCBIfam" id="NF002325">
    <property type="entry name" value="PRK01278.1"/>
    <property type="match status" value="1"/>
</dbReference>
<dbReference type="AlphaFoldDB" id="A0AAU8RPK6"/>
<dbReference type="InterPro" id="IPR005814">
    <property type="entry name" value="Aminotrans_3"/>
</dbReference>
<evidence type="ECO:0000256" key="3">
    <source>
        <dbReference type="ARBA" id="ARBA00022679"/>
    </source>
</evidence>
<dbReference type="EMBL" id="CP007563">
    <property type="protein sequence ID" value="AJF24165.1"/>
    <property type="molecule type" value="Genomic_DNA"/>
</dbReference>
<dbReference type="FunFam" id="3.40.640.10:FF:000004">
    <property type="entry name" value="Acetylornithine aminotransferase"/>
    <property type="match status" value="1"/>
</dbReference>
<dbReference type="InterPro" id="IPR049704">
    <property type="entry name" value="Aminotrans_3_PPA_site"/>
</dbReference>
<dbReference type="InterPro" id="IPR015421">
    <property type="entry name" value="PyrdxlP-dep_Trfase_major"/>
</dbReference>
<dbReference type="RefSeq" id="WP_014895130.1">
    <property type="nucleotide sequence ID" value="NZ_CP007563.1"/>
</dbReference>
<keyword evidence="2 6" id="KW-0032">Aminotransferase</keyword>
<comment type="similarity">
    <text evidence="5">Belongs to the class-III pyridoxal-phosphate-dependent aminotransferase family.</text>
</comment>
<dbReference type="InterPro" id="IPR015422">
    <property type="entry name" value="PyrdxlP-dep_Trfase_small"/>
</dbReference>